<dbReference type="GO" id="GO:0016301">
    <property type="term" value="F:kinase activity"/>
    <property type="evidence" value="ECO:0007669"/>
    <property type="project" value="UniProtKB-KW"/>
</dbReference>
<keyword evidence="9" id="KW-0418">Kinase</keyword>
<sequence>MDASTRTDRPVPAWLADWIATQRWFGGKGRTPELHEIGRWILATGDDAVTADVALIADTAGGERTLYQVPITTRRDPAEGREPLASTDAGIVYDGASDPAFASALLQLASQGGDASGPGVQVTGVPSASGVLRAASSKVLSGEQSNTSIIIDTVDVSRVAADPVIIKLFRTLHPGQNPDVELQTAIAATGSTAVPRSIGSIEGVWDGQLGHLAFAQEFLPGTEDAWRVATAAVNSGTPFETEAAGLGDATAEVHEILSEVFPTASPSRERVAGIIDSMAARASQAIAAVPELAPLREAIDGVYAAALLEPWPQFQRIHGDYHLGQVLLVPDRGWVLLDFEGEPLRPMSERAVPDLALRDVAGMLRSFDYAAGASELISTHPGQAETARAWAADARRAFLAGYEKRAGIELQENAQLLAALELDKALYEAVYEARNRPTWLPIPTAAIVRLVSLDG</sequence>
<dbReference type="GO" id="GO:0005524">
    <property type="term" value="F:ATP binding"/>
    <property type="evidence" value="ECO:0007669"/>
    <property type="project" value="UniProtKB-KW"/>
</dbReference>
<evidence type="ECO:0000256" key="13">
    <source>
        <dbReference type="ARBA" id="ARBA00031251"/>
    </source>
</evidence>
<keyword evidence="18" id="KW-1185">Reference proteome</keyword>
<proteinExistence type="inferred from homology"/>
<dbReference type="UniPathway" id="UPA00164"/>
<accession>A0A4S4FR40</accession>
<evidence type="ECO:0000256" key="12">
    <source>
        <dbReference type="ARBA" id="ARBA00023277"/>
    </source>
</evidence>
<evidence type="ECO:0000256" key="8">
    <source>
        <dbReference type="ARBA" id="ARBA00022741"/>
    </source>
</evidence>
<comment type="similarity">
    <text evidence="2">Belongs to the aminoglycoside phosphotransferase family.</text>
</comment>
<dbReference type="InterPro" id="IPR040999">
    <property type="entry name" value="Mak_N_cap"/>
</dbReference>
<keyword evidence="12" id="KW-0119">Carbohydrate metabolism</keyword>
<keyword evidence="8" id="KW-0547">Nucleotide-binding</keyword>
<evidence type="ECO:0000256" key="4">
    <source>
        <dbReference type="ARBA" id="ARBA00011962"/>
    </source>
</evidence>
<evidence type="ECO:0000259" key="15">
    <source>
        <dbReference type="Pfam" id="PF01636"/>
    </source>
</evidence>
<comment type="catalytic activity">
    <reaction evidence="14">
        <text>D-maltose + ATP = alpha-maltose 1-phosphate + ADP + H(+)</text>
        <dbReference type="Rhea" id="RHEA:31915"/>
        <dbReference type="ChEBI" id="CHEBI:15378"/>
        <dbReference type="ChEBI" id="CHEBI:17306"/>
        <dbReference type="ChEBI" id="CHEBI:30616"/>
        <dbReference type="ChEBI" id="CHEBI:63576"/>
        <dbReference type="ChEBI" id="CHEBI:456216"/>
        <dbReference type="EC" id="2.7.1.175"/>
    </reaction>
</comment>
<evidence type="ECO:0000256" key="5">
    <source>
        <dbReference type="ARBA" id="ARBA00013882"/>
    </source>
</evidence>
<dbReference type="InterPro" id="IPR002575">
    <property type="entry name" value="Aminoglycoside_PTrfase"/>
</dbReference>
<dbReference type="SUPFAM" id="SSF56112">
    <property type="entry name" value="Protein kinase-like (PK-like)"/>
    <property type="match status" value="1"/>
</dbReference>
<comment type="caution">
    <text evidence="17">The sequence shown here is derived from an EMBL/GenBank/DDBJ whole genome shotgun (WGS) entry which is preliminary data.</text>
</comment>
<evidence type="ECO:0000256" key="9">
    <source>
        <dbReference type="ARBA" id="ARBA00022777"/>
    </source>
</evidence>
<evidence type="ECO:0000256" key="10">
    <source>
        <dbReference type="ARBA" id="ARBA00022840"/>
    </source>
</evidence>
<evidence type="ECO:0000313" key="18">
    <source>
        <dbReference type="Proteomes" id="UP000309133"/>
    </source>
</evidence>
<evidence type="ECO:0000256" key="1">
    <source>
        <dbReference type="ARBA" id="ARBA00004964"/>
    </source>
</evidence>
<dbReference type="RefSeq" id="WP_136426527.1">
    <property type="nucleotide sequence ID" value="NZ_SSSM01000002.1"/>
</dbReference>
<keyword evidence="11" id="KW-0320">Glycogen biosynthesis</keyword>
<dbReference type="Pfam" id="PF18085">
    <property type="entry name" value="Mak_N_cap"/>
    <property type="match status" value="1"/>
</dbReference>
<dbReference type="Gene3D" id="3.90.1200.10">
    <property type="match status" value="1"/>
</dbReference>
<evidence type="ECO:0000256" key="7">
    <source>
        <dbReference type="ARBA" id="ARBA00022679"/>
    </source>
</evidence>
<evidence type="ECO:0000256" key="3">
    <source>
        <dbReference type="ARBA" id="ARBA00011245"/>
    </source>
</evidence>
<dbReference type="AlphaFoldDB" id="A0A4S4FR40"/>
<evidence type="ECO:0000313" key="17">
    <source>
        <dbReference type="EMBL" id="THG32362.1"/>
    </source>
</evidence>
<dbReference type="EMBL" id="SSSM01000002">
    <property type="protein sequence ID" value="THG32362.1"/>
    <property type="molecule type" value="Genomic_DNA"/>
</dbReference>
<evidence type="ECO:0000256" key="14">
    <source>
        <dbReference type="ARBA" id="ARBA00049067"/>
    </source>
</evidence>
<keyword evidence="6" id="KW-0321">Glycogen metabolism</keyword>
<keyword evidence="7 17" id="KW-0808">Transferase</keyword>
<evidence type="ECO:0000259" key="16">
    <source>
        <dbReference type="Pfam" id="PF18085"/>
    </source>
</evidence>
<evidence type="ECO:0000256" key="6">
    <source>
        <dbReference type="ARBA" id="ARBA00022600"/>
    </source>
</evidence>
<dbReference type="InterPro" id="IPR011009">
    <property type="entry name" value="Kinase-like_dom_sf"/>
</dbReference>
<feature type="domain" description="Maltokinase N-terminal cap" evidence="16">
    <location>
        <begin position="18"/>
        <end position="98"/>
    </location>
</feature>
<evidence type="ECO:0000256" key="2">
    <source>
        <dbReference type="ARBA" id="ARBA00006219"/>
    </source>
</evidence>
<dbReference type="OrthoDB" id="3787729at2"/>
<feature type="domain" description="Aminoglycoside phosphotransferase" evidence="15">
    <location>
        <begin position="141"/>
        <end position="376"/>
    </location>
</feature>
<evidence type="ECO:0000256" key="11">
    <source>
        <dbReference type="ARBA" id="ARBA00023056"/>
    </source>
</evidence>
<comment type="subunit">
    <text evidence="3">Monomer.</text>
</comment>
<name>A0A4S4FR40_9MICO</name>
<dbReference type="EC" id="2.7.1.175" evidence="4"/>
<organism evidence="17 18">
    <name type="scientific">Naasia lichenicola</name>
    <dbReference type="NCBI Taxonomy" id="2565933"/>
    <lineage>
        <taxon>Bacteria</taxon>
        <taxon>Bacillati</taxon>
        <taxon>Actinomycetota</taxon>
        <taxon>Actinomycetes</taxon>
        <taxon>Micrococcales</taxon>
        <taxon>Microbacteriaceae</taxon>
        <taxon>Naasia</taxon>
    </lineage>
</organism>
<protein>
    <recommendedName>
        <fullName evidence="5">Maltokinase</fullName>
        <ecNumber evidence="4">2.7.1.175</ecNumber>
    </recommendedName>
    <alternativeName>
        <fullName evidence="13">Maltose-1-phosphate synthase</fullName>
    </alternativeName>
</protein>
<dbReference type="Pfam" id="PF01636">
    <property type="entry name" value="APH"/>
    <property type="match status" value="1"/>
</dbReference>
<dbReference type="Proteomes" id="UP000309133">
    <property type="component" value="Unassembled WGS sequence"/>
</dbReference>
<comment type="pathway">
    <text evidence="1">Glycan biosynthesis; glycogen biosynthesis.</text>
</comment>
<gene>
    <name evidence="17" type="ORF">E6C64_04920</name>
</gene>
<keyword evidence="10" id="KW-0067">ATP-binding</keyword>
<reference evidence="17 18" key="1">
    <citation type="submission" date="2019-04" db="EMBL/GenBank/DDBJ databases">
        <authorList>
            <person name="Jiang L."/>
        </authorList>
    </citation>
    <scope>NUCLEOTIDE SEQUENCE [LARGE SCALE GENOMIC DNA]</scope>
    <source>
        <strain evidence="17 18">YIM 131853</strain>
    </source>
</reference>
<dbReference type="GO" id="GO:0005978">
    <property type="term" value="P:glycogen biosynthetic process"/>
    <property type="evidence" value="ECO:0007669"/>
    <property type="project" value="UniProtKB-UniPathway"/>
</dbReference>